<dbReference type="PANTHER" id="PTHR12521:SF0">
    <property type="entry name" value="ADP-RIBOSE GLYCOHYDROLASE OARD1"/>
    <property type="match status" value="1"/>
</dbReference>
<evidence type="ECO:0008006" key="3">
    <source>
        <dbReference type="Google" id="ProtNLM"/>
    </source>
</evidence>
<dbReference type="AlphaFoldDB" id="B3E296"/>
<dbReference type="PANTHER" id="PTHR12521">
    <property type="entry name" value="PROTEIN C6ORF130"/>
    <property type="match status" value="1"/>
</dbReference>
<sequence>MREMQVDIWSYQGQAVIAITTNGSLTRDGRAIMGKGVAKQAAERFPELRHQLGRLLQVRGNHVHEIMPGLVSFPVEETPYSLPELRLIRRSAEELRLLADQCGWTQVLVPRPGCGGGGMRWQEVQPVLEEFFDDRFIVVSAPEHEN</sequence>
<dbReference type="eggNOG" id="ENOG5032TUD">
    <property type="taxonomic scope" value="Bacteria"/>
</dbReference>
<dbReference type="OrthoDB" id="9780211at2"/>
<dbReference type="GO" id="GO:0140291">
    <property type="term" value="P:peptidyl-glutamate ADP-deribosylation"/>
    <property type="evidence" value="ECO:0007669"/>
    <property type="project" value="TreeGrafter"/>
</dbReference>
<proteinExistence type="predicted"/>
<dbReference type="Gene3D" id="3.40.220.10">
    <property type="entry name" value="Leucine Aminopeptidase, subunit E, domain 1"/>
    <property type="match status" value="1"/>
</dbReference>
<dbReference type="HOGENOM" id="CLU_1840577_0_0_7"/>
<accession>B3E296</accession>
<dbReference type="InterPro" id="IPR043472">
    <property type="entry name" value="Macro_dom-like"/>
</dbReference>
<dbReference type="KEGG" id="glo:Glov_0421"/>
<dbReference type="SUPFAM" id="SSF52949">
    <property type="entry name" value="Macro domain-like"/>
    <property type="match status" value="1"/>
</dbReference>
<reference evidence="1 2" key="1">
    <citation type="submission" date="2008-05" db="EMBL/GenBank/DDBJ databases">
        <title>Complete sequence of chromosome of Geobacter lovleyi SZ.</title>
        <authorList>
            <consortium name="US DOE Joint Genome Institute"/>
            <person name="Lucas S."/>
            <person name="Copeland A."/>
            <person name="Lapidus A."/>
            <person name="Glavina del Rio T."/>
            <person name="Dalin E."/>
            <person name="Tice H."/>
            <person name="Bruce D."/>
            <person name="Goodwin L."/>
            <person name="Pitluck S."/>
            <person name="Chertkov O."/>
            <person name="Meincke L."/>
            <person name="Brettin T."/>
            <person name="Detter J.C."/>
            <person name="Han C."/>
            <person name="Tapia R."/>
            <person name="Kuske C.R."/>
            <person name="Schmutz J."/>
            <person name="Larimer F."/>
            <person name="Land M."/>
            <person name="Hauser L."/>
            <person name="Kyrpides N."/>
            <person name="Mikhailova N."/>
            <person name="Sung Y."/>
            <person name="Fletcher K.E."/>
            <person name="Ritalahti K.M."/>
            <person name="Loeffler F.E."/>
            <person name="Richardson P."/>
        </authorList>
    </citation>
    <scope>NUCLEOTIDE SEQUENCE [LARGE SCALE GENOMIC DNA]</scope>
    <source>
        <strain evidence="2">ATCC BAA-1151 / DSM 17278 / SZ</strain>
    </source>
</reference>
<keyword evidence="2" id="KW-1185">Reference proteome</keyword>
<dbReference type="EMBL" id="CP001089">
    <property type="protein sequence ID" value="ACD94149.1"/>
    <property type="molecule type" value="Genomic_DNA"/>
</dbReference>
<dbReference type="RefSeq" id="WP_012468506.1">
    <property type="nucleotide sequence ID" value="NC_010814.1"/>
</dbReference>
<organism evidence="1 2">
    <name type="scientific">Trichlorobacter lovleyi (strain ATCC BAA-1151 / DSM 17278 / SZ)</name>
    <name type="common">Geobacter lovleyi</name>
    <dbReference type="NCBI Taxonomy" id="398767"/>
    <lineage>
        <taxon>Bacteria</taxon>
        <taxon>Pseudomonadati</taxon>
        <taxon>Thermodesulfobacteriota</taxon>
        <taxon>Desulfuromonadia</taxon>
        <taxon>Geobacterales</taxon>
        <taxon>Geobacteraceae</taxon>
        <taxon>Trichlorobacter</taxon>
    </lineage>
</organism>
<dbReference type="InterPro" id="IPR050892">
    <property type="entry name" value="ADP-ribose_metab_enzymes"/>
</dbReference>
<gene>
    <name evidence="1" type="ordered locus">Glov_0421</name>
</gene>
<evidence type="ECO:0000313" key="1">
    <source>
        <dbReference type="EMBL" id="ACD94149.1"/>
    </source>
</evidence>
<dbReference type="STRING" id="398767.Glov_0421"/>
<name>B3E296_TRIL1</name>
<protein>
    <recommendedName>
        <fullName evidence="3">ADP-ribose-binding protein</fullName>
    </recommendedName>
</protein>
<evidence type="ECO:0000313" key="2">
    <source>
        <dbReference type="Proteomes" id="UP000002420"/>
    </source>
</evidence>
<dbReference type="Proteomes" id="UP000002420">
    <property type="component" value="Chromosome"/>
</dbReference>